<sequence length="61" mass="7297">ARYYFMHARILLRKSKNQSLEEDQTKDGDRIGNLPDEILQCILCFLSTKDVVRTRIVSRRW</sequence>
<dbReference type="Pfam" id="PF00646">
    <property type="entry name" value="F-box"/>
    <property type="match status" value="1"/>
</dbReference>
<dbReference type="EMBL" id="CAUOFW020000225">
    <property type="protein sequence ID" value="CAK9133876.1"/>
    <property type="molecule type" value="Genomic_DNA"/>
</dbReference>
<feature type="non-terminal residue" evidence="2">
    <location>
        <position position="1"/>
    </location>
</feature>
<keyword evidence="3" id="KW-1185">Reference proteome</keyword>
<dbReference type="Gene3D" id="1.20.1280.50">
    <property type="match status" value="1"/>
</dbReference>
<dbReference type="PROSITE" id="PS50181">
    <property type="entry name" value="FBOX"/>
    <property type="match status" value="1"/>
</dbReference>
<dbReference type="InterPro" id="IPR001810">
    <property type="entry name" value="F-box_dom"/>
</dbReference>
<protein>
    <recommendedName>
        <fullName evidence="1">F-box domain-containing protein</fullName>
    </recommendedName>
</protein>
<dbReference type="Proteomes" id="UP001642360">
    <property type="component" value="Unassembled WGS sequence"/>
</dbReference>
<reference evidence="2 3" key="1">
    <citation type="submission" date="2024-02" db="EMBL/GenBank/DDBJ databases">
        <authorList>
            <person name="Vignale AGUSTIN F."/>
            <person name="Sosa J E."/>
            <person name="Modenutti C."/>
        </authorList>
    </citation>
    <scope>NUCLEOTIDE SEQUENCE [LARGE SCALE GENOMIC DNA]</scope>
</reference>
<dbReference type="PANTHER" id="PTHR34223">
    <property type="entry name" value="OS11G0201299 PROTEIN"/>
    <property type="match status" value="1"/>
</dbReference>
<comment type="caution">
    <text evidence="2">The sequence shown here is derived from an EMBL/GenBank/DDBJ whole genome shotgun (WGS) entry which is preliminary data.</text>
</comment>
<dbReference type="InterPro" id="IPR053197">
    <property type="entry name" value="F-box_SCFL_complex_component"/>
</dbReference>
<dbReference type="SUPFAM" id="SSF81383">
    <property type="entry name" value="F-box domain"/>
    <property type="match status" value="1"/>
</dbReference>
<gene>
    <name evidence="2" type="ORF">ILEXP_LOCUS803</name>
</gene>
<evidence type="ECO:0000313" key="3">
    <source>
        <dbReference type="Proteomes" id="UP001642360"/>
    </source>
</evidence>
<evidence type="ECO:0000259" key="1">
    <source>
        <dbReference type="PROSITE" id="PS50181"/>
    </source>
</evidence>
<accession>A0ABC8QMN5</accession>
<dbReference type="InterPro" id="IPR036047">
    <property type="entry name" value="F-box-like_dom_sf"/>
</dbReference>
<feature type="domain" description="F-box" evidence="1">
    <location>
        <begin position="28"/>
        <end position="61"/>
    </location>
</feature>
<proteinExistence type="predicted"/>
<dbReference type="PANTHER" id="PTHR34223:SF51">
    <property type="entry name" value="OS06G0556300 PROTEIN"/>
    <property type="match status" value="1"/>
</dbReference>
<evidence type="ECO:0000313" key="2">
    <source>
        <dbReference type="EMBL" id="CAK9133876.1"/>
    </source>
</evidence>
<name>A0ABC8QMN5_9AQUA</name>
<dbReference type="AlphaFoldDB" id="A0ABC8QMN5"/>
<organism evidence="2 3">
    <name type="scientific">Ilex paraguariensis</name>
    <name type="common">yerba mate</name>
    <dbReference type="NCBI Taxonomy" id="185542"/>
    <lineage>
        <taxon>Eukaryota</taxon>
        <taxon>Viridiplantae</taxon>
        <taxon>Streptophyta</taxon>
        <taxon>Embryophyta</taxon>
        <taxon>Tracheophyta</taxon>
        <taxon>Spermatophyta</taxon>
        <taxon>Magnoliopsida</taxon>
        <taxon>eudicotyledons</taxon>
        <taxon>Gunneridae</taxon>
        <taxon>Pentapetalae</taxon>
        <taxon>asterids</taxon>
        <taxon>campanulids</taxon>
        <taxon>Aquifoliales</taxon>
        <taxon>Aquifoliaceae</taxon>
        <taxon>Ilex</taxon>
    </lineage>
</organism>